<evidence type="ECO:0000313" key="2">
    <source>
        <dbReference type="EMBL" id="KAG9390101.1"/>
    </source>
</evidence>
<accession>A0A8J6DZ89</accession>
<organism evidence="2 3">
    <name type="scientific">Carpediemonas membranifera</name>
    <dbReference type="NCBI Taxonomy" id="201153"/>
    <lineage>
        <taxon>Eukaryota</taxon>
        <taxon>Metamonada</taxon>
        <taxon>Carpediemonas-like organisms</taxon>
        <taxon>Carpediemonas</taxon>
    </lineage>
</organism>
<reference evidence="2" key="1">
    <citation type="submission" date="2021-05" db="EMBL/GenBank/DDBJ databases">
        <title>A free-living protist that lacks canonical eukaryotic 1 DNA replication and segregation systems.</title>
        <authorList>
            <person name="Salas-Leiva D.E."/>
            <person name="Tromer E.C."/>
            <person name="Curtis B.A."/>
            <person name="Jerlstrom-Hultqvist J."/>
            <person name="Kolisko M."/>
            <person name="Yi Z."/>
            <person name="Salas-Leiva J.S."/>
            <person name="Gallot-Lavallee L."/>
            <person name="Kops G.J.P.L."/>
            <person name="Archibald J.M."/>
            <person name="Simpson A.G.B."/>
            <person name="Roger A.J."/>
        </authorList>
    </citation>
    <scope>NUCLEOTIDE SEQUENCE</scope>
    <source>
        <strain evidence="2">BICM</strain>
    </source>
</reference>
<gene>
    <name evidence="2" type="ORF">J8273_8138</name>
</gene>
<comment type="caution">
    <text evidence="2">The sequence shown here is derived from an EMBL/GenBank/DDBJ whole genome shotgun (WGS) entry which is preliminary data.</text>
</comment>
<feature type="compositionally biased region" description="Basic and acidic residues" evidence="1">
    <location>
        <begin position="91"/>
        <end position="109"/>
    </location>
</feature>
<dbReference type="AlphaFoldDB" id="A0A8J6DZ89"/>
<sequence>MLSVLRQALSAFPSPLSPGHAFDAPDPRTSLSIQTVASCFCRPQPPDTPATDAVLPADHRGRSHLPNPGPPRPQCPAALVDTVHRLRRVRDRGPRVHGRRDDPRADAGQRPHHHHGPRAVQRGLARRRHDGNAGARLG</sequence>
<evidence type="ECO:0000256" key="1">
    <source>
        <dbReference type="SAM" id="MobiDB-lite"/>
    </source>
</evidence>
<dbReference type="Proteomes" id="UP000717585">
    <property type="component" value="Unassembled WGS sequence"/>
</dbReference>
<keyword evidence="3" id="KW-1185">Reference proteome</keyword>
<feature type="region of interest" description="Disordered" evidence="1">
    <location>
        <begin position="42"/>
        <end position="138"/>
    </location>
</feature>
<proteinExistence type="predicted"/>
<evidence type="ECO:0000313" key="3">
    <source>
        <dbReference type="Proteomes" id="UP000717585"/>
    </source>
</evidence>
<name>A0A8J6DZ89_9EUKA</name>
<protein>
    <submittedName>
        <fullName evidence="2">Uncharacterized protein</fullName>
    </submittedName>
</protein>
<dbReference type="EMBL" id="JAHDYR010000066">
    <property type="protein sequence ID" value="KAG9390101.1"/>
    <property type="molecule type" value="Genomic_DNA"/>
</dbReference>